<reference evidence="3" key="2">
    <citation type="submission" date="2013-12" db="EMBL/GenBank/DDBJ databases">
        <title>Evolution of pathogenesis and genome organization in the Tremellales.</title>
        <authorList>
            <person name="Cuomo C."/>
            <person name="Litvintseva A."/>
            <person name="Heitman J."/>
            <person name="Chen Y."/>
            <person name="Sun S."/>
            <person name="Springer D."/>
            <person name="Dromer F."/>
            <person name="Young S."/>
            <person name="Zeng Q."/>
            <person name="Chapman S."/>
            <person name="Gujja S."/>
            <person name="Saif S."/>
            <person name="Birren B."/>
        </authorList>
    </citation>
    <scope>NUCLEOTIDE SEQUENCE [LARGE SCALE GENOMIC DNA]</scope>
    <source>
        <strain evidence="3">CBS 10435</strain>
    </source>
</reference>
<evidence type="ECO:0000256" key="1">
    <source>
        <dbReference type="SAM" id="MobiDB-lite"/>
    </source>
</evidence>
<gene>
    <name evidence="2" type="ORF">L486_00823</name>
</gene>
<feature type="region of interest" description="Disordered" evidence="1">
    <location>
        <begin position="230"/>
        <end position="252"/>
    </location>
</feature>
<accession>A0A1B9J071</accession>
<reference evidence="2 3" key="1">
    <citation type="submission" date="2013-07" db="EMBL/GenBank/DDBJ databases">
        <title>The Genome Sequence of Kwoniella mangroviensis CBS10435.</title>
        <authorList>
            <consortium name="The Broad Institute Genome Sequencing Platform"/>
            <person name="Cuomo C."/>
            <person name="Litvintseva A."/>
            <person name="Chen Y."/>
            <person name="Heitman J."/>
            <person name="Sun S."/>
            <person name="Springer D."/>
            <person name="Dromer F."/>
            <person name="Young S.K."/>
            <person name="Zeng Q."/>
            <person name="Gargeya S."/>
            <person name="Fitzgerald M."/>
            <person name="Abouelleil A."/>
            <person name="Alvarado L."/>
            <person name="Berlin A.M."/>
            <person name="Chapman S.B."/>
            <person name="Dewar J."/>
            <person name="Goldberg J."/>
            <person name="Griggs A."/>
            <person name="Gujja S."/>
            <person name="Hansen M."/>
            <person name="Howarth C."/>
            <person name="Imamovic A."/>
            <person name="Larimer J."/>
            <person name="McCowan C."/>
            <person name="Murphy C."/>
            <person name="Pearson M."/>
            <person name="Priest M."/>
            <person name="Roberts A."/>
            <person name="Saif S."/>
            <person name="Shea T."/>
            <person name="Sykes S."/>
            <person name="Wortman J."/>
            <person name="Nusbaum C."/>
            <person name="Birren B."/>
        </authorList>
    </citation>
    <scope>NUCLEOTIDE SEQUENCE [LARGE SCALE GENOMIC DNA]</scope>
    <source>
        <strain evidence="2 3">CBS 10435</strain>
    </source>
</reference>
<proteinExistence type="predicted"/>
<keyword evidence="3" id="KW-1185">Reference proteome</keyword>
<sequence length="271" mass="28636">MNDPLSPLTVPPPRYLLESDSSDEEGQGTYPGAAPGPSTKPKIRINDRIQVNITGLGGEVDEVVVGLGQAGRYILKGVQGEKIGGIKIGIKNVGGVTKVGKNTVVSIEESELGGDECWEVVKSLVAKVKAKKWTTITSYVPSMYIPSPSERAERLDNPPIRILSSGSVNGTKGFDSPNYLTGIAGGLVSLASHPTSSIAQPNTILLPLPLSSLPTAQVNSTLKSFSPGISDTFSQSNKRWTEDDDEPYSAPGMGRVRGLRKGVGEVSSMYV</sequence>
<name>A0A1B9J071_9TREE</name>
<evidence type="ECO:0000313" key="2">
    <source>
        <dbReference type="EMBL" id="OCF61178.1"/>
    </source>
</evidence>
<dbReference type="OrthoDB" id="2595969at2759"/>
<feature type="region of interest" description="Disordered" evidence="1">
    <location>
        <begin position="1"/>
        <end position="41"/>
    </location>
</feature>
<evidence type="ECO:0000313" key="3">
    <source>
        <dbReference type="Proteomes" id="UP000092583"/>
    </source>
</evidence>
<organism evidence="2 3">
    <name type="scientific">Kwoniella mangroviensis CBS 10435</name>
    <dbReference type="NCBI Taxonomy" id="1331196"/>
    <lineage>
        <taxon>Eukaryota</taxon>
        <taxon>Fungi</taxon>
        <taxon>Dikarya</taxon>
        <taxon>Basidiomycota</taxon>
        <taxon>Agaricomycotina</taxon>
        <taxon>Tremellomycetes</taxon>
        <taxon>Tremellales</taxon>
        <taxon>Cryptococcaceae</taxon>
        <taxon>Kwoniella</taxon>
    </lineage>
</organism>
<dbReference type="AlphaFoldDB" id="A0A1B9J071"/>
<protein>
    <submittedName>
        <fullName evidence="2">Uncharacterized protein</fullName>
    </submittedName>
</protein>
<dbReference type="Proteomes" id="UP000092583">
    <property type="component" value="Unassembled WGS sequence"/>
</dbReference>
<dbReference type="EMBL" id="KI669459">
    <property type="protein sequence ID" value="OCF61178.1"/>
    <property type="molecule type" value="Genomic_DNA"/>
</dbReference>
<dbReference type="STRING" id="1331196.A0A1B9J071"/>